<name>A0A835RZA2_VANPL</name>
<dbReference type="OrthoDB" id="1927237at2759"/>
<dbReference type="PANTHER" id="PTHR37766">
    <property type="entry name" value="OS01G0897100 PROTEIN"/>
    <property type="match status" value="1"/>
</dbReference>
<sequence length="502" mass="58809">MARLFLSPPPSDEQEERDAVKQIISFLEEVESVICSAMVSGGRHEARLWLCNTISSIHSLTVRDQCDLFVNLLRLDESKYDVAAQLLQIFFEKKPDKAGSILAIKIHMLEKFFEGNPKRILAWFDFFATFGESGHKNGARALSKFAFRNRDTCWEELEWRGRHGQSPAVVATKPHYLHDLDVLQTVENFLEYVPDFWSSEELVESVKDGEILKIDRKYFLDKFLQLMYEENMEELWVNLKEFIMNEQFSFLCQHLLLTLDDSRMLIFVKSIGKHIRANAHCMELKYQSCWLEILLSTCKSSLSIDELILLNAMISHGRKLIRLITDEEHVDEKQKLEMVLGNAMNFCDADYWVFLRGCTKMSKQMAIKMIGIQSWILHHKLILECQTQQSCESLFARNGISFRKADEFNLVQSIKLSEEHSERHRSKKKDKKRKRRKNHVEGKSDELLVLEESNILHDWQSGGRSWLLETDQYSCAWNAVDLPEHLSQHCFSTWMKWLLSKW</sequence>
<evidence type="ECO:0000313" key="2">
    <source>
        <dbReference type="EMBL" id="KAG0501034.1"/>
    </source>
</evidence>
<feature type="compositionally biased region" description="Basic residues" evidence="1">
    <location>
        <begin position="423"/>
        <end position="438"/>
    </location>
</feature>
<dbReference type="EMBL" id="JADCNM010000001">
    <property type="protein sequence ID" value="KAG0501034.1"/>
    <property type="molecule type" value="Genomic_DNA"/>
</dbReference>
<dbReference type="PANTHER" id="PTHR37766:SF1">
    <property type="entry name" value="OS01G0897100 PROTEIN"/>
    <property type="match status" value="1"/>
</dbReference>
<evidence type="ECO:0000256" key="1">
    <source>
        <dbReference type="SAM" id="MobiDB-lite"/>
    </source>
</evidence>
<feature type="region of interest" description="Disordered" evidence="1">
    <location>
        <begin position="419"/>
        <end position="440"/>
    </location>
</feature>
<proteinExistence type="predicted"/>
<gene>
    <name evidence="2" type="ORF">HPP92_001106</name>
</gene>
<evidence type="ECO:0000313" key="3">
    <source>
        <dbReference type="Proteomes" id="UP000639772"/>
    </source>
</evidence>
<dbReference type="Proteomes" id="UP000639772">
    <property type="component" value="Chromosome 1"/>
</dbReference>
<protein>
    <submittedName>
        <fullName evidence="2">Uncharacterized protein</fullName>
    </submittedName>
</protein>
<reference evidence="2 3" key="1">
    <citation type="journal article" date="2020" name="Nat. Food">
        <title>A phased Vanilla planifolia genome enables genetic improvement of flavour and production.</title>
        <authorList>
            <person name="Hasing T."/>
            <person name="Tang H."/>
            <person name="Brym M."/>
            <person name="Khazi F."/>
            <person name="Huang T."/>
            <person name="Chambers A.H."/>
        </authorList>
    </citation>
    <scope>NUCLEOTIDE SEQUENCE [LARGE SCALE GENOMIC DNA]</scope>
    <source>
        <tissue evidence="2">Leaf</tissue>
    </source>
</reference>
<accession>A0A835RZA2</accession>
<dbReference type="AlphaFoldDB" id="A0A835RZA2"/>
<comment type="caution">
    <text evidence="2">The sequence shown here is derived from an EMBL/GenBank/DDBJ whole genome shotgun (WGS) entry which is preliminary data.</text>
</comment>
<organism evidence="2 3">
    <name type="scientific">Vanilla planifolia</name>
    <name type="common">Vanilla</name>
    <dbReference type="NCBI Taxonomy" id="51239"/>
    <lineage>
        <taxon>Eukaryota</taxon>
        <taxon>Viridiplantae</taxon>
        <taxon>Streptophyta</taxon>
        <taxon>Embryophyta</taxon>
        <taxon>Tracheophyta</taxon>
        <taxon>Spermatophyta</taxon>
        <taxon>Magnoliopsida</taxon>
        <taxon>Liliopsida</taxon>
        <taxon>Asparagales</taxon>
        <taxon>Orchidaceae</taxon>
        <taxon>Vanilloideae</taxon>
        <taxon>Vanilleae</taxon>
        <taxon>Vanilla</taxon>
    </lineage>
</organism>